<evidence type="ECO:0000256" key="4">
    <source>
        <dbReference type="ARBA" id="ARBA00022475"/>
    </source>
</evidence>
<dbReference type="InterPro" id="IPR004358">
    <property type="entry name" value="Sig_transdc_His_kin-like_C"/>
</dbReference>
<gene>
    <name evidence="16" type="ORF">ACH47X_04865</name>
</gene>
<dbReference type="SMART" id="SM00387">
    <property type="entry name" value="HATPase_c"/>
    <property type="match status" value="1"/>
</dbReference>
<dbReference type="EMBL" id="JBIRYI010000002">
    <property type="protein sequence ID" value="MFI2486215.1"/>
    <property type="molecule type" value="Genomic_DNA"/>
</dbReference>
<dbReference type="RefSeq" id="WP_397401944.1">
    <property type="nucleotide sequence ID" value="NZ_JBIRYI010000002.1"/>
</dbReference>
<feature type="transmembrane region" description="Helical" evidence="14">
    <location>
        <begin position="12"/>
        <end position="34"/>
    </location>
</feature>
<dbReference type="PROSITE" id="PS50109">
    <property type="entry name" value="HIS_KIN"/>
    <property type="match status" value="1"/>
</dbReference>
<evidence type="ECO:0000256" key="12">
    <source>
        <dbReference type="ARBA" id="ARBA00023012"/>
    </source>
</evidence>
<dbReference type="InterPro" id="IPR016120">
    <property type="entry name" value="Sig_transdc_His_kin_SpoOB"/>
</dbReference>
<evidence type="ECO:0000256" key="10">
    <source>
        <dbReference type="ARBA" id="ARBA00022840"/>
    </source>
</evidence>
<dbReference type="SUPFAM" id="SSF103190">
    <property type="entry name" value="Sensory domain-like"/>
    <property type="match status" value="1"/>
</dbReference>
<protein>
    <recommendedName>
        <fullName evidence="3">histidine kinase</fullName>
        <ecNumber evidence="3">2.7.13.3</ecNumber>
    </recommendedName>
</protein>
<reference evidence="16 17" key="1">
    <citation type="submission" date="2024-10" db="EMBL/GenBank/DDBJ databases">
        <title>The Natural Products Discovery Center: Release of the First 8490 Sequenced Strains for Exploring Actinobacteria Biosynthetic Diversity.</title>
        <authorList>
            <person name="Kalkreuter E."/>
            <person name="Kautsar S.A."/>
            <person name="Yang D."/>
            <person name="Bader C.D."/>
            <person name="Teijaro C.N."/>
            <person name="Fluegel L."/>
            <person name="Davis C.M."/>
            <person name="Simpson J.R."/>
            <person name="Lauterbach L."/>
            <person name="Steele A.D."/>
            <person name="Gui C."/>
            <person name="Meng S."/>
            <person name="Li G."/>
            <person name="Viehrig K."/>
            <person name="Ye F."/>
            <person name="Su P."/>
            <person name="Kiefer A.F."/>
            <person name="Nichols A."/>
            <person name="Cepeda A.J."/>
            <person name="Yan W."/>
            <person name="Fan B."/>
            <person name="Jiang Y."/>
            <person name="Adhikari A."/>
            <person name="Zheng C.-J."/>
            <person name="Schuster L."/>
            <person name="Cowan T.M."/>
            <person name="Smanski M.J."/>
            <person name="Chevrette M.G."/>
            <person name="De Carvalho L.P.S."/>
            <person name="Shen B."/>
        </authorList>
    </citation>
    <scope>NUCLEOTIDE SEQUENCE [LARGE SCALE GENOMIC DNA]</scope>
    <source>
        <strain evidence="16 17">NPDC019481</strain>
    </source>
</reference>
<dbReference type="Pfam" id="PF14689">
    <property type="entry name" value="SPOB_a"/>
    <property type="match status" value="1"/>
</dbReference>
<dbReference type="InterPro" id="IPR039506">
    <property type="entry name" value="SPOB_a"/>
</dbReference>
<evidence type="ECO:0000256" key="3">
    <source>
        <dbReference type="ARBA" id="ARBA00012438"/>
    </source>
</evidence>
<keyword evidence="13 14" id="KW-0472">Membrane</keyword>
<evidence type="ECO:0000313" key="16">
    <source>
        <dbReference type="EMBL" id="MFI2486215.1"/>
    </source>
</evidence>
<comment type="subcellular location">
    <subcellularLocation>
        <location evidence="2">Cell membrane</location>
        <topology evidence="2">Multi-pass membrane protein</topology>
    </subcellularLocation>
</comment>
<proteinExistence type="predicted"/>
<keyword evidence="9" id="KW-0418">Kinase</keyword>
<dbReference type="PANTHER" id="PTHR43547:SF10">
    <property type="entry name" value="SENSOR HISTIDINE KINASE DCUS"/>
    <property type="match status" value="1"/>
</dbReference>
<dbReference type="InterPro" id="IPR005467">
    <property type="entry name" value="His_kinase_dom"/>
</dbReference>
<evidence type="ECO:0000256" key="8">
    <source>
        <dbReference type="ARBA" id="ARBA00022741"/>
    </source>
</evidence>
<keyword evidence="17" id="KW-1185">Reference proteome</keyword>
<keyword evidence="6" id="KW-0808">Transferase</keyword>
<dbReference type="InterPro" id="IPR029151">
    <property type="entry name" value="Sensor-like_sf"/>
</dbReference>
<dbReference type="SUPFAM" id="SSF55874">
    <property type="entry name" value="ATPase domain of HSP90 chaperone/DNA topoisomerase II/histidine kinase"/>
    <property type="match status" value="1"/>
</dbReference>
<keyword evidence="12" id="KW-0902">Two-component regulatory system</keyword>
<evidence type="ECO:0000256" key="5">
    <source>
        <dbReference type="ARBA" id="ARBA00022553"/>
    </source>
</evidence>
<dbReference type="InterPro" id="IPR036890">
    <property type="entry name" value="HATPase_C_sf"/>
</dbReference>
<keyword evidence="10 16" id="KW-0067">ATP-binding</keyword>
<organism evidence="16 17">
    <name type="scientific">Promicromonospora kroppenstedtii</name>
    <dbReference type="NCBI Taxonomy" id="440482"/>
    <lineage>
        <taxon>Bacteria</taxon>
        <taxon>Bacillati</taxon>
        <taxon>Actinomycetota</taxon>
        <taxon>Actinomycetes</taxon>
        <taxon>Micrococcales</taxon>
        <taxon>Promicromonosporaceae</taxon>
        <taxon>Promicromonospora</taxon>
    </lineage>
</organism>
<dbReference type="PANTHER" id="PTHR43547">
    <property type="entry name" value="TWO-COMPONENT HISTIDINE KINASE"/>
    <property type="match status" value="1"/>
</dbReference>
<evidence type="ECO:0000256" key="11">
    <source>
        <dbReference type="ARBA" id="ARBA00022989"/>
    </source>
</evidence>
<dbReference type="Pfam" id="PF02518">
    <property type="entry name" value="HATPase_c"/>
    <property type="match status" value="1"/>
</dbReference>
<keyword evidence="5" id="KW-0597">Phosphoprotein</keyword>
<comment type="caution">
    <text evidence="16">The sequence shown here is derived from an EMBL/GenBank/DDBJ whole genome shotgun (WGS) entry which is preliminary data.</text>
</comment>
<feature type="transmembrane region" description="Helical" evidence="14">
    <location>
        <begin position="184"/>
        <end position="206"/>
    </location>
</feature>
<feature type="domain" description="Histidine kinase" evidence="15">
    <location>
        <begin position="343"/>
        <end position="554"/>
    </location>
</feature>
<keyword evidence="11 14" id="KW-1133">Transmembrane helix</keyword>
<evidence type="ECO:0000256" key="9">
    <source>
        <dbReference type="ARBA" id="ARBA00022777"/>
    </source>
</evidence>
<keyword evidence="8" id="KW-0547">Nucleotide-binding</keyword>
<dbReference type="PRINTS" id="PR00344">
    <property type="entry name" value="BCTRLSENSOR"/>
</dbReference>
<evidence type="ECO:0000256" key="7">
    <source>
        <dbReference type="ARBA" id="ARBA00022692"/>
    </source>
</evidence>
<keyword evidence="4" id="KW-1003">Cell membrane</keyword>
<dbReference type="Gene3D" id="3.30.565.10">
    <property type="entry name" value="Histidine kinase-like ATPase, C-terminal domain"/>
    <property type="match status" value="1"/>
</dbReference>
<dbReference type="Proteomes" id="UP001611580">
    <property type="component" value="Unassembled WGS sequence"/>
</dbReference>
<accession>A0ABW7XG52</accession>
<keyword evidence="7 14" id="KW-0812">Transmembrane</keyword>
<dbReference type="SUPFAM" id="SSF55890">
    <property type="entry name" value="Sporulation response regulatory protein Spo0B"/>
    <property type="match status" value="1"/>
</dbReference>
<dbReference type="Pfam" id="PF17203">
    <property type="entry name" value="sCache_3_2"/>
    <property type="match status" value="1"/>
</dbReference>
<dbReference type="GO" id="GO:0005524">
    <property type="term" value="F:ATP binding"/>
    <property type="evidence" value="ECO:0007669"/>
    <property type="project" value="UniProtKB-KW"/>
</dbReference>
<dbReference type="EC" id="2.7.13.3" evidence="3"/>
<dbReference type="InterPro" id="IPR033463">
    <property type="entry name" value="sCache_3"/>
</dbReference>
<evidence type="ECO:0000256" key="13">
    <source>
        <dbReference type="ARBA" id="ARBA00023136"/>
    </source>
</evidence>
<sequence length="567" mass="59721">MAQRRGASIARWFLAVHTALLFAGAVIVFGLLALDARSSAESHAAKESTDLAATVAAESLVIDTVAKAHAAAGTDREGTVAEVSALLQPYAERVMATTEIDYLTVMDTDRTRYTHRNTWQIGREFVGTTAPALRGETFTEVYDGTLGPSVRAVVPVVTDDGEVVGMVSAGVTLDRLWDSIVPRLVIVGVGTLLAFGTGAVAATLLARRLDRITESKGPDELAHLFTAHEAVLHSVEEGMLLVEDGTVVLANDEALRLLDVPDLTAPFAVADPRLSPAVRDLLGGAAPEGPVRVGDRVLLVGRDTAAAAGRNVGEVVSLRDRTELQRVTGELSSVRTISEALRAQTHDFSNRLHTIATLIELGRSDEALRFVAGERDLGQRLTDRVVQAIEEPVIAALVLGKAAQARERAVEMHFETHLTPGTHWLEPVDVVTILGNLIDNGIDAAAAHALDLARQDTGPDGAGQAPEAWVEIYLANGDDGSLVFQVSDSGAGIADADLDRIFDQGWSTKDAVAGGRGYGLALVRQVVESFGGDIEVSRGAGTGAVFTVTLPRPDAVGQAAPPAEVPA</sequence>
<evidence type="ECO:0000256" key="2">
    <source>
        <dbReference type="ARBA" id="ARBA00004651"/>
    </source>
</evidence>
<name>A0ABW7XG52_9MICO</name>
<evidence type="ECO:0000259" key="15">
    <source>
        <dbReference type="PROSITE" id="PS50109"/>
    </source>
</evidence>
<evidence type="ECO:0000313" key="17">
    <source>
        <dbReference type="Proteomes" id="UP001611580"/>
    </source>
</evidence>
<dbReference type="Gene3D" id="1.10.287.130">
    <property type="match status" value="1"/>
</dbReference>
<dbReference type="Gene3D" id="3.30.450.20">
    <property type="entry name" value="PAS domain"/>
    <property type="match status" value="2"/>
</dbReference>
<evidence type="ECO:0000256" key="6">
    <source>
        <dbReference type="ARBA" id="ARBA00022679"/>
    </source>
</evidence>
<evidence type="ECO:0000256" key="14">
    <source>
        <dbReference type="SAM" id="Phobius"/>
    </source>
</evidence>
<comment type="catalytic activity">
    <reaction evidence="1">
        <text>ATP + protein L-histidine = ADP + protein N-phospho-L-histidine.</text>
        <dbReference type="EC" id="2.7.13.3"/>
    </reaction>
</comment>
<dbReference type="InterPro" id="IPR003594">
    <property type="entry name" value="HATPase_dom"/>
</dbReference>
<evidence type="ECO:0000256" key="1">
    <source>
        <dbReference type="ARBA" id="ARBA00000085"/>
    </source>
</evidence>